<evidence type="ECO:0000313" key="1">
    <source>
        <dbReference type="EMBL" id="ARX87035.1"/>
    </source>
</evidence>
<proteinExistence type="predicted"/>
<dbReference type="InterPro" id="IPR013321">
    <property type="entry name" value="Arc_rbn_hlx_hlx"/>
</dbReference>
<dbReference type="GO" id="GO:0016301">
    <property type="term" value="F:kinase activity"/>
    <property type="evidence" value="ECO:0007669"/>
    <property type="project" value="UniProtKB-KW"/>
</dbReference>
<dbReference type="AlphaFoldDB" id="A0A1Z1WKQ4"/>
<dbReference type="KEGG" id="salf:SMD44_06516"/>
<accession>A0A1Z1WKQ4</accession>
<keyword evidence="1" id="KW-0418">Kinase</keyword>
<evidence type="ECO:0000313" key="2">
    <source>
        <dbReference type="Proteomes" id="UP000195880"/>
    </source>
</evidence>
<reference evidence="1 2" key="1">
    <citation type="submission" date="2017-05" db="EMBL/GenBank/DDBJ databases">
        <title>Streptomyces alboflavus Genome sequencing and assembly.</title>
        <authorList>
            <person name="Wang Y."/>
            <person name="Du B."/>
            <person name="Ding Y."/>
            <person name="Liu H."/>
            <person name="Hou Q."/>
            <person name="Liu K."/>
            <person name="Wang C."/>
            <person name="Yao L."/>
        </authorList>
    </citation>
    <scope>NUCLEOTIDE SEQUENCE [LARGE SCALE GENOMIC DNA]</scope>
    <source>
        <strain evidence="1 2">MDJK44</strain>
    </source>
</reference>
<dbReference type="EMBL" id="CP021748">
    <property type="protein sequence ID" value="ARX87035.1"/>
    <property type="molecule type" value="Genomic_DNA"/>
</dbReference>
<keyword evidence="2" id="KW-1185">Reference proteome</keyword>
<dbReference type="SUPFAM" id="SSF47598">
    <property type="entry name" value="Ribbon-helix-helix"/>
    <property type="match status" value="1"/>
</dbReference>
<organism evidence="1 2">
    <name type="scientific">Streptomyces alboflavus</name>
    <dbReference type="NCBI Taxonomy" id="67267"/>
    <lineage>
        <taxon>Bacteria</taxon>
        <taxon>Bacillati</taxon>
        <taxon>Actinomycetota</taxon>
        <taxon>Actinomycetes</taxon>
        <taxon>Kitasatosporales</taxon>
        <taxon>Streptomycetaceae</taxon>
        <taxon>Streptomyces</taxon>
    </lineage>
</organism>
<dbReference type="Gene3D" id="1.10.1220.10">
    <property type="entry name" value="Met repressor-like"/>
    <property type="match status" value="1"/>
</dbReference>
<dbReference type="GO" id="GO:0006355">
    <property type="term" value="P:regulation of DNA-templated transcription"/>
    <property type="evidence" value="ECO:0007669"/>
    <property type="project" value="InterPro"/>
</dbReference>
<sequence>MDLTPYVDALRHELTEVTGQGTDESRALADRLVPPLQSATRLTLLAALTAATEEINQKLEADTVDVQLRGRDLEFLVAPTPAKVAPDDATGLGGVATEGDITPSSEPLPPAPEGECNAVSRVTFRLPPHLKSRVEGAAGRNRLSVNAWLLRAVAAAVEQDESLRAREHGKRVNLRFTGWVR</sequence>
<keyword evidence="1" id="KW-0808">Transferase</keyword>
<protein>
    <submittedName>
        <fullName evidence="1">Histidine kinase</fullName>
    </submittedName>
</protein>
<dbReference type="InterPro" id="IPR010985">
    <property type="entry name" value="Ribbon_hlx_hlx"/>
</dbReference>
<gene>
    <name evidence="1" type="ORF">SMD44_06516</name>
</gene>
<dbReference type="RefSeq" id="WP_087886157.1">
    <property type="nucleotide sequence ID" value="NZ_CP021748.1"/>
</dbReference>
<dbReference type="OrthoDB" id="5193907at2"/>
<dbReference type="Proteomes" id="UP000195880">
    <property type="component" value="Chromosome"/>
</dbReference>
<name>A0A1Z1WKQ4_9ACTN</name>